<dbReference type="SUPFAM" id="SSF51445">
    <property type="entry name" value="(Trans)glycosidases"/>
    <property type="match status" value="1"/>
</dbReference>
<dbReference type="Gene3D" id="3.90.400.10">
    <property type="entry name" value="Oligo-1,6-glucosidase, Domain 2"/>
    <property type="match status" value="1"/>
</dbReference>
<dbReference type="PANTHER" id="PTHR10357:SF179">
    <property type="entry name" value="NEUTRAL AND BASIC AMINO ACID TRANSPORT PROTEIN RBAT"/>
    <property type="match status" value="1"/>
</dbReference>
<dbReference type="EMBL" id="BAAAYU010000005">
    <property type="protein sequence ID" value="GAA3637886.1"/>
    <property type="molecule type" value="Genomic_DNA"/>
</dbReference>
<keyword evidence="3" id="KW-0378">Hydrolase</keyword>
<gene>
    <name evidence="3" type="ORF">GCM10022200_21580</name>
</gene>
<reference evidence="4" key="1">
    <citation type="journal article" date="2019" name="Int. J. Syst. Evol. Microbiol.">
        <title>The Global Catalogue of Microorganisms (GCM) 10K type strain sequencing project: providing services to taxonomists for standard genome sequencing and annotation.</title>
        <authorList>
            <consortium name="The Broad Institute Genomics Platform"/>
            <consortium name="The Broad Institute Genome Sequencing Center for Infectious Disease"/>
            <person name="Wu L."/>
            <person name="Ma J."/>
        </authorList>
    </citation>
    <scope>NUCLEOTIDE SEQUENCE [LARGE SCALE GENOMIC DNA]</scope>
    <source>
        <strain evidence="4">JCM 16544</strain>
    </source>
</reference>
<dbReference type="InterPro" id="IPR045857">
    <property type="entry name" value="O16G_dom_2"/>
</dbReference>
<proteinExistence type="inferred from homology"/>
<sequence length="529" mass="59174">MTDREWWRTAVVYQIYVRSFSDSDGDGIGDLEGVRARLDHLAALGVDALWFTPWYPSPLLDGGYDISDHRAIDPRLGTLGDAEALIAEASERGIRTIIDVVPNHVSEQHPWFQEALASPPGSAARQRFWFRKGRGPGGELPPTEWVSQFGGETWTRVPDGEWYLHLFDASQPDLNWGHPDVWADFDQTLRFWFDRGVAGVRVDSAVLPMKDPALPEVGDHTPGSHPFEDREENHELYRHWRRIADEYEGRMLVGEVWLPTPERSVRYLRADEMHTAFNFDLMTQPWDASAMRASIDATRAAHDIVGAPATWVLSNHDVTRPVTRYGREESGFSFTTKRFGVPSDPVRGRRRARAAALLVAALPGSLYVYQGDELGLEEVDLPREAITDPMHFRTGGVDPGREGCRVPLPWSGDRPPYGFGPGRETWLPQPDGWADRTVEAQRADPGSMLSLYVAALRIRRRELVATDEFRWLSTGDRSVLAFSRGRITCLVNLGDEPAPLPPGSVVLASGSVEDGDLHPDDAVWLTTGL</sequence>
<protein>
    <submittedName>
        <fullName evidence="3">Glycoside hydrolase family 13 protein</fullName>
    </submittedName>
</protein>
<comment type="caution">
    <text evidence="3">The sequence shown here is derived from an EMBL/GenBank/DDBJ whole genome shotgun (WGS) entry which is preliminary data.</text>
</comment>
<dbReference type="Gene3D" id="3.20.20.80">
    <property type="entry name" value="Glycosidases"/>
    <property type="match status" value="1"/>
</dbReference>
<dbReference type="RefSeq" id="WP_344738403.1">
    <property type="nucleotide sequence ID" value="NZ_BAAAYU010000005.1"/>
</dbReference>
<dbReference type="PANTHER" id="PTHR10357">
    <property type="entry name" value="ALPHA-AMYLASE FAMILY MEMBER"/>
    <property type="match status" value="1"/>
</dbReference>
<feature type="domain" description="Glycosyl hydrolase family 13 catalytic" evidence="2">
    <location>
        <begin position="14"/>
        <end position="401"/>
    </location>
</feature>
<dbReference type="GO" id="GO:0016787">
    <property type="term" value="F:hydrolase activity"/>
    <property type="evidence" value="ECO:0007669"/>
    <property type="project" value="UniProtKB-KW"/>
</dbReference>
<dbReference type="SMART" id="SM00642">
    <property type="entry name" value="Aamy"/>
    <property type="match status" value="1"/>
</dbReference>
<dbReference type="Proteomes" id="UP001501697">
    <property type="component" value="Unassembled WGS sequence"/>
</dbReference>
<name>A0ABP7ARC9_9MICO</name>
<dbReference type="Pfam" id="PF00128">
    <property type="entry name" value="Alpha-amylase"/>
    <property type="match status" value="1"/>
</dbReference>
<evidence type="ECO:0000313" key="3">
    <source>
        <dbReference type="EMBL" id="GAA3637886.1"/>
    </source>
</evidence>
<evidence type="ECO:0000259" key="2">
    <source>
        <dbReference type="SMART" id="SM00642"/>
    </source>
</evidence>
<organism evidence="3 4">
    <name type="scientific">Microbacterium awajiense</name>
    <dbReference type="NCBI Taxonomy" id="415214"/>
    <lineage>
        <taxon>Bacteria</taxon>
        <taxon>Bacillati</taxon>
        <taxon>Actinomycetota</taxon>
        <taxon>Actinomycetes</taxon>
        <taxon>Micrococcales</taxon>
        <taxon>Microbacteriaceae</taxon>
        <taxon>Microbacterium</taxon>
    </lineage>
</organism>
<dbReference type="InterPro" id="IPR006047">
    <property type="entry name" value="GH13_cat_dom"/>
</dbReference>
<dbReference type="InterPro" id="IPR017853">
    <property type="entry name" value="GH"/>
</dbReference>
<accession>A0ABP7ARC9</accession>
<comment type="similarity">
    <text evidence="1">Belongs to the glycosyl hydrolase 13 family.</text>
</comment>
<keyword evidence="4" id="KW-1185">Reference proteome</keyword>
<dbReference type="CDD" id="cd11332">
    <property type="entry name" value="AmyAc_OligoGlu_TS"/>
    <property type="match status" value="1"/>
</dbReference>
<evidence type="ECO:0000313" key="4">
    <source>
        <dbReference type="Proteomes" id="UP001501697"/>
    </source>
</evidence>
<evidence type="ECO:0000256" key="1">
    <source>
        <dbReference type="ARBA" id="ARBA00008061"/>
    </source>
</evidence>